<reference evidence="1" key="1">
    <citation type="submission" date="2022-08" db="EMBL/GenBank/DDBJ databases">
        <title>Alicyclobacillus dauci DSM2870, complete genome.</title>
        <authorList>
            <person name="Wang Q."/>
            <person name="Cai R."/>
            <person name="Wang Z."/>
        </authorList>
    </citation>
    <scope>NUCLEOTIDE SEQUENCE</scope>
    <source>
        <strain evidence="1">DSM 28700</strain>
    </source>
</reference>
<dbReference type="EMBL" id="CP104064">
    <property type="protein sequence ID" value="WAH38982.1"/>
    <property type="molecule type" value="Genomic_DNA"/>
</dbReference>
<evidence type="ECO:0008006" key="3">
    <source>
        <dbReference type="Google" id="ProtNLM"/>
    </source>
</evidence>
<gene>
    <name evidence="1" type="ORF">NZD86_11120</name>
</gene>
<dbReference type="Proteomes" id="UP001164803">
    <property type="component" value="Chromosome"/>
</dbReference>
<keyword evidence="2" id="KW-1185">Reference proteome</keyword>
<dbReference type="RefSeq" id="WP_268046606.1">
    <property type="nucleotide sequence ID" value="NZ_CP104064.1"/>
</dbReference>
<protein>
    <recommendedName>
        <fullName evidence="3">Prepilin-type N-terminal cleavage/methylation domain-containing protein</fullName>
    </recommendedName>
</protein>
<name>A0ABY6Z7W5_9BACL</name>
<organism evidence="1 2">
    <name type="scientific">Alicyclobacillus dauci</name>
    <dbReference type="NCBI Taxonomy" id="1475485"/>
    <lineage>
        <taxon>Bacteria</taxon>
        <taxon>Bacillati</taxon>
        <taxon>Bacillota</taxon>
        <taxon>Bacilli</taxon>
        <taxon>Bacillales</taxon>
        <taxon>Alicyclobacillaceae</taxon>
        <taxon>Alicyclobacillus</taxon>
    </lineage>
</organism>
<proteinExistence type="predicted"/>
<evidence type="ECO:0000313" key="2">
    <source>
        <dbReference type="Proteomes" id="UP001164803"/>
    </source>
</evidence>
<sequence>MNFLETLVAVCVLVILVPVLGLSESNISRVLTLGQVQASQSMVEMSVLNEWLSNSPVPHNIQEGGTTYHISKEMDTSSTGCPTVVFTISTSADISNKKFFIPDCDSRILND</sequence>
<evidence type="ECO:0000313" key="1">
    <source>
        <dbReference type="EMBL" id="WAH38982.1"/>
    </source>
</evidence>
<accession>A0ABY6Z7W5</accession>